<keyword evidence="4" id="KW-1185">Reference proteome</keyword>
<proteinExistence type="predicted"/>
<dbReference type="InterPro" id="IPR027417">
    <property type="entry name" value="P-loop_NTPase"/>
</dbReference>
<gene>
    <name evidence="3" type="primary">Ift22</name>
    <name evidence="3" type="ORF">G6Z78_0001924</name>
</gene>
<reference evidence="3" key="1">
    <citation type="submission" date="2020-02" db="EMBL/GenBank/DDBJ databases">
        <title>Relaxed selection underlies rapid genomic changes in the transitions from sociality to social parasitism in ants.</title>
        <authorList>
            <person name="Bi X."/>
        </authorList>
    </citation>
    <scope>NUCLEOTIDE SEQUENCE</scope>
    <source>
        <strain evidence="3">BGI-DK2014c</strain>
        <tissue evidence="3">Whole body</tissue>
    </source>
</reference>
<dbReference type="Proteomes" id="UP000668214">
    <property type="component" value="Unassembled WGS sequence"/>
</dbReference>
<evidence type="ECO:0000256" key="2">
    <source>
        <dbReference type="ARBA" id="ARBA00023134"/>
    </source>
</evidence>
<organism evidence="3 4">
    <name type="scientific">Pseudoatta argentina</name>
    <dbReference type="NCBI Taxonomy" id="621737"/>
    <lineage>
        <taxon>Eukaryota</taxon>
        <taxon>Metazoa</taxon>
        <taxon>Ecdysozoa</taxon>
        <taxon>Arthropoda</taxon>
        <taxon>Hexapoda</taxon>
        <taxon>Insecta</taxon>
        <taxon>Pterygota</taxon>
        <taxon>Neoptera</taxon>
        <taxon>Endopterygota</taxon>
        <taxon>Hymenoptera</taxon>
        <taxon>Apocrita</taxon>
        <taxon>Aculeata</taxon>
        <taxon>Formicoidea</taxon>
        <taxon>Formicidae</taxon>
        <taxon>Myrmicinae</taxon>
        <taxon>Pseudoatta</taxon>
    </lineage>
</organism>
<feature type="non-terminal residue" evidence="3">
    <location>
        <position position="216"/>
    </location>
</feature>
<name>A0A836EVR4_9HYME</name>
<dbReference type="PANTHER" id="PTHR24073">
    <property type="entry name" value="DRAB5-RELATED"/>
    <property type="match status" value="1"/>
</dbReference>
<accession>A0A836EVR4</accession>
<evidence type="ECO:0000256" key="1">
    <source>
        <dbReference type="ARBA" id="ARBA00022741"/>
    </source>
</evidence>
<evidence type="ECO:0000313" key="3">
    <source>
        <dbReference type="EMBL" id="KAG5321164.1"/>
    </source>
</evidence>
<sequence length="216" mass="24727">MHSVLLYIFIRCNGMLIYTCNYYCQIMHTLKLVMIGPTESGKTTIANFLAEATEISYDYRPTQGVRILEFEINDIEVNNERISRDLELWDCSGSHKFKNCWSAIRKDVDGVILVYNAKMQDSSKKLKEYYDYFVSGAKLGPNCCVIFFFDPDNTTSSVSKIISSSFSNVSHVKCNVDDGGDKLKTDFRLFLSALIIKLHEDKEEKLIMSDNILFAK</sequence>
<evidence type="ECO:0000313" key="4">
    <source>
        <dbReference type="Proteomes" id="UP000668214"/>
    </source>
</evidence>
<dbReference type="Pfam" id="PF08477">
    <property type="entry name" value="Roc"/>
    <property type="match status" value="1"/>
</dbReference>
<dbReference type="Gene3D" id="3.40.50.300">
    <property type="entry name" value="P-loop containing nucleotide triphosphate hydrolases"/>
    <property type="match status" value="1"/>
</dbReference>
<protein>
    <submittedName>
        <fullName evidence="3">IFT22 protein</fullName>
    </submittedName>
</protein>
<dbReference type="SUPFAM" id="SSF52540">
    <property type="entry name" value="P-loop containing nucleoside triphosphate hydrolases"/>
    <property type="match status" value="1"/>
</dbReference>
<dbReference type="GO" id="GO:0005525">
    <property type="term" value="F:GTP binding"/>
    <property type="evidence" value="ECO:0007669"/>
    <property type="project" value="UniProtKB-KW"/>
</dbReference>
<keyword evidence="2" id="KW-0342">GTP-binding</keyword>
<dbReference type="PROSITE" id="PS51419">
    <property type="entry name" value="RAB"/>
    <property type="match status" value="1"/>
</dbReference>
<feature type="non-terminal residue" evidence="3">
    <location>
        <position position="1"/>
    </location>
</feature>
<keyword evidence="1" id="KW-0547">Nucleotide-binding</keyword>
<dbReference type="EMBL" id="JAANIA010001240">
    <property type="protein sequence ID" value="KAG5321164.1"/>
    <property type="molecule type" value="Genomic_DNA"/>
</dbReference>
<comment type="caution">
    <text evidence="3">The sequence shown here is derived from an EMBL/GenBank/DDBJ whole genome shotgun (WGS) entry which is preliminary data.</text>
</comment>
<dbReference type="AlphaFoldDB" id="A0A836EVR4"/>